<protein>
    <submittedName>
        <fullName evidence="1">Uncharacterized protein</fullName>
    </submittedName>
</protein>
<proteinExistence type="predicted"/>
<accession>A0A4D5ZC67</accession>
<keyword evidence="2" id="KW-1185">Reference proteome</keyword>
<organism evidence="1 2">
    <name type="scientific">Burkholderia phage BcepSaruman</name>
    <dbReference type="NCBI Taxonomy" id="2530032"/>
    <lineage>
        <taxon>Viruses</taxon>
        <taxon>Duplodnaviria</taxon>
        <taxon>Heunggongvirae</taxon>
        <taxon>Uroviricota</taxon>
        <taxon>Caudoviricetes</taxon>
        <taxon>Sarumanvirus</taxon>
        <taxon>Sarumanvirus bcepsaruman</taxon>
    </lineage>
</organism>
<dbReference type="EMBL" id="MK552140">
    <property type="protein sequence ID" value="QBX06613.1"/>
    <property type="molecule type" value="Genomic_DNA"/>
</dbReference>
<reference evidence="1 2" key="1">
    <citation type="submission" date="2019-02" db="EMBL/GenBank/DDBJ databases">
        <title>Complete genome sequence of Burkholderia cenocepacia phage BcepSaruman.</title>
        <authorList>
            <person name="Park K."/>
            <person name="Liu M."/>
            <person name="Gill J."/>
        </authorList>
    </citation>
    <scope>NUCLEOTIDE SEQUENCE [LARGE SCALE GENOMIC DNA]</scope>
</reference>
<dbReference type="Proteomes" id="UP000296455">
    <property type="component" value="Segment"/>
</dbReference>
<sequence length="81" mass="9296">MAEINNDRYMIYQDSDTDYWLAYIKLGSDPGITVNVTHVPEPNREAFVKLLHEQIIRAVESAFKRGSNEAKLGVRMALRLD</sequence>
<evidence type="ECO:0000313" key="2">
    <source>
        <dbReference type="Proteomes" id="UP000296455"/>
    </source>
</evidence>
<gene>
    <name evidence="1" type="ORF">BcepSaruman_200</name>
</gene>
<evidence type="ECO:0000313" key="1">
    <source>
        <dbReference type="EMBL" id="QBX06613.1"/>
    </source>
</evidence>
<name>A0A4D5ZC67_9CAUD</name>